<dbReference type="PROSITE" id="PS50071">
    <property type="entry name" value="HOMEOBOX_2"/>
    <property type="match status" value="1"/>
</dbReference>
<dbReference type="InterPro" id="IPR050255">
    <property type="entry name" value="POU_domain_TF"/>
</dbReference>
<proteinExistence type="inferred from homology"/>
<keyword evidence="18" id="KW-1185">Reference proteome</keyword>
<evidence type="ECO:0000259" key="15">
    <source>
        <dbReference type="PROSITE" id="PS50071"/>
    </source>
</evidence>
<dbReference type="InterPro" id="IPR000972">
    <property type="entry name" value="TF_octamer"/>
</dbReference>
<keyword evidence="7 13" id="KW-0804">Transcription</keyword>
<feature type="region of interest" description="Disordered" evidence="14">
    <location>
        <begin position="268"/>
        <end position="287"/>
    </location>
</feature>
<feature type="region of interest" description="Disordered" evidence="14">
    <location>
        <begin position="518"/>
        <end position="598"/>
    </location>
</feature>
<name>A0ABQ0EES3_APOSI</name>
<sequence length="786" mass="81117">MYSRMNNPSETNKSSMESGDASTGTQTNGLDFQKQPVPVGGAISTAQAQAFLGHLHQVQLAGTSLQAAAQSLNVQSKSSEESGDLQQSSQPSQQPSVQSAIPQTQLMLAGGQITGLTLTPAQQQLLLQQAQAQAQLLAAAVQQHSASQQHSAAGATISASAATPMTQIPLSQPIQIAQDLQQLQQLQQQNLNLQQFVLVHPTTNLQPAQFIISQTPQGQQGLLQAQNLLTQLPQQSQANLLQPQPSITLTSQPTTPTRTIAATPIQTLPQSQTTPKRIDTPSLEEPSDLEELEQFAKTFKQRRIKLGFTQGDVGLAMGKLYGNDFSQTTISRFEALNLSFKNMCKLKPLLEKWLNDAENLSSDSTASSPSALNSPGLGAEGLNRRRKKRTSIETNIRVALEKSFMENQKPTSEDITLIAEQLNMEKEVIRVWFCNRRQKEKRINPPSSGGTSSSPIKAIFPSPASLVATTPSLVTSSTATTLTVNPVLPLTSAAVTNLSLTDQGGRLSLCRSDCLPTLSRPGWPQTHRSASAPQVLELKSTTDSTSNTTATVISTAPPASSAVTSPSLSPSPSASASTSEASSASEASAAQTTSTPLPSPLGASQVMVTASGLQTAAAAALQGAAQLPANASLAAMAAAAGLSPGLMAPSQFAAGGALLSLNPGTLGGALSPALMSNSTLATIQALASSGSLPITSLDATGNLVFANAGGAPNIVTAPLFLNPQNLSLLTSNPVSLVSAAAASTGNSTPTASLHASSTSTESIQNSLSSVAPAGGASTTTAASKAQ</sequence>
<keyword evidence="8 11" id="KW-0539">Nucleus</keyword>
<dbReference type="Pfam" id="PF00157">
    <property type="entry name" value="Pou"/>
    <property type="match status" value="1"/>
</dbReference>
<feature type="region of interest" description="Disordered" evidence="14">
    <location>
        <begin position="1"/>
        <end position="37"/>
    </location>
</feature>
<dbReference type="Gene3D" id="1.10.10.60">
    <property type="entry name" value="Homeodomain-like"/>
    <property type="match status" value="1"/>
</dbReference>
<dbReference type="PANTHER" id="PTHR11636">
    <property type="entry name" value="POU DOMAIN"/>
    <property type="match status" value="1"/>
</dbReference>
<feature type="region of interest" description="Disordered" evidence="14">
    <location>
        <begin position="360"/>
        <end position="388"/>
    </location>
</feature>
<reference evidence="17 18" key="1">
    <citation type="submission" date="2024-08" db="EMBL/GenBank/DDBJ databases">
        <title>The draft genome of Apodemus speciosus.</title>
        <authorList>
            <person name="Nabeshima K."/>
            <person name="Suzuki S."/>
            <person name="Onuma M."/>
        </authorList>
    </citation>
    <scope>NUCLEOTIDE SEQUENCE [LARGE SCALE GENOMIC DNA]</scope>
    <source>
        <strain evidence="17">IB14-021</strain>
    </source>
</reference>
<dbReference type="PRINTS" id="PR00029">
    <property type="entry name" value="OCTAMER"/>
</dbReference>
<dbReference type="CDD" id="cd00086">
    <property type="entry name" value="homeodomain"/>
    <property type="match status" value="1"/>
</dbReference>
<evidence type="ECO:0000256" key="1">
    <source>
        <dbReference type="ARBA" id="ARBA00004123"/>
    </source>
</evidence>
<comment type="caution">
    <text evidence="17">The sequence shown here is derived from an EMBL/GenBank/DDBJ whole genome shotgun (WGS) entry which is preliminary data.</text>
</comment>
<gene>
    <name evidence="17" type="ORF">APTSU1_000087900</name>
</gene>
<dbReference type="SMART" id="SM00352">
    <property type="entry name" value="POU"/>
    <property type="match status" value="1"/>
</dbReference>
<dbReference type="InterPro" id="IPR010982">
    <property type="entry name" value="Lambda_DNA-bd_dom_sf"/>
</dbReference>
<evidence type="ECO:0000256" key="8">
    <source>
        <dbReference type="ARBA" id="ARBA00023242"/>
    </source>
</evidence>
<evidence type="ECO:0000256" key="6">
    <source>
        <dbReference type="ARBA" id="ARBA00023159"/>
    </source>
</evidence>
<feature type="region of interest" description="Disordered" evidence="14">
    <location>
        <begin position="747"/>
        <end position="786"/>
    </location>
</feature>
<feature type="compositionally biased region" description="Polar residues" evidence="14">
    <location>
        <begin position="747"/>
        <end position="767"/>
    </location>
</feature>
<evidence type="ECO:0000313" key="18">
    <source>
        <dbReference type="Proteomes" id="UP001623349"/>
    </source>
</evidence>
<dbReference type="SUPFAM" id="SSF47413">
    <property type="entry name" value="lambda repressor-like DNA-binding domains"/>
    <property type="match status" value="1"/>
</dbReference>
<dbReference type="PANTHER" id="PTHR11636:SF47">
    <property type="entry name" value="POU DOMAIN, CLASS 2, TRANSCRIPTION FACTOR 1"/>
    <property type="match status" value="1"/>
</dbReference>
<feature type="compositionally biased region" description="Low complexity" evidence="14">
    <location>
        <begin position="86"/>
        <end position="100"/>
    </location>
</feature>
<evidence type="ECO:0000256" key="10">
    <source>
        <dbReference type="ARBA" id="ARBA00046969"/>
    </source>
</evidence>
<comment type="function">
    <text evidence="9">Transcription factor that binds to the octamer motif (5'-ATTTGCAT-3') and activates the promoters of the genes for some small nuclear RNAs (snRNA) and of genes such as those for histone H2B and immunoglobulins. Modulates transcription transactivation by NR3C1, AR and PGR.</text>
</comment>
<evidence type="ECO:0000256" key="13">
    <source>
        <dbReference type="RuleBase" id="RU361194"/>
    </source>
</evidence>
<keyword evidence="5 11" id="KW-0371">Homeobox</keyword>
<dbReference type="InterPro" id="IPR009057">
    <property type="entry name" value="Homeodomain-like_sf"/>
</dbReference>
<dbReference type="Pfam" id="PF19536">
    <property type="entry name" value="POU2F1_C"/>
    <property type="match status" value="2"/>
</dbReference>
<dbReference type="Gene3D" id="1.10.260.40">
    <property type="entry name" value="lambda repressor-like DNA-binding domains"/>
    <property type="match status" value="1"/>
</dbReference>
<dbReference type="InterPro" id="IPR045703">
    <property type="entry name" value="POU2F1_C"/>
</dbReference>
<keyword evidence="3" id="KW-0805">Transcription regulation</keyword>
<feature type="compositionally biased region" description="Low complexity" evidence="14">
    <location>
        <begin position="360"/>
        <end position="375"/>
    </location>
</feature>
<dbReference type="InterPro" id="IPR017970">
    <property type="entry name" value="Homeobox_CS"/>
</dbReference>
<feature type="compositionally biased region" description="Polar residues" evidence="14">
    <location>
        <begin position="1"/>
        <end position="30"/>
    </location>
</feature>
<dbReference type="PROSITE" id="PS00465">
    <property type="entry name" value="POU_2"/>
    <property type="match status" value="1"/>
</dbReference>
<dbReference type="InterPro" id="IPR001356">
    <property type="entry name" value="HD"/>
</dbReference>
<evidence type="ECO:0000259" key="16">
    <source>
        <dbReference type="PROSITE" id="PS51179"/>
    </source>
</evidence>
<comment type="similarity">
    <text evidence="2">Belongs to the POU transcription factor family. Class-2 subfamily.</text>
</comment>
<comment type="subunit">
    <text evidence="10">Interacts with POU2AF1; the interaction increases POU2F1 transactivation activity. Interacts with NR3C1, AR, PGR and HCFC1.</text>
</comment>
<evidence type="ECO:0000256" key="9">
    <source>
        <dbReference type="ARBA" id="ARBA00024760"/>
    </source>
</evidence>
<dbReference type="PRINTS" id="PR00028">
    <property type="entry name" value="POUDOMAIN"/>
</dbReference>
<dbReference type="PROSITE" id="PS51179">
    <property type="entry name" value="POU_3"/>
    <property type="match status" value="1"/>
</dbReference>
<dbReference type="Pfam" id="PF00046">
    <property type="entry name" value="Homeodomain"/>
    <property type="match status" value="1"/>
</dbReference>
<dbReference type="InterPro" id="IPR013847">
    <property type="entry name" value="POU"/>
</dbReference>
<evidence type="ECO:0000256" key="2">
    <source>
        <dbReference type="ARBA" id="ARBA00008879"/>
    </source>
</evidence>
<feature type="compositionally biased region" description="Low complexity" evidence="14">
    <location>
        <begin position="541"/>
        <end position="596"/>
    </location>
</feature>
<dbReference type="PROSITE" id="PS00027">
    <property type="entry name" value="HOMEOBOX_1"/>
    <property type="match status" value="1"/>
</dbReference>
<evidence type="ECO:0000256" key="7">
    <source>
        <dbReference type="ARBA" id="ARBA00023163"/>
    </source>
</evidence>
<evidence type="ECO:0000256" key="4">
    <source>
        <dbReference type="ARBA" id="ARBA00023125"/>
    </source>
</evidence>
<evidence type="ECO:0000256" key="11">
    <source>
        <dbReference type="PROSITE-ProRule" id="PRU00108"/>
    </source>
</evidence>
<feature type="compositionally biased region" description="Low complexity" evidence="14">
    <location>
        <begin position="768"/>
        <end position="786"/>
    </location>
</feature>
<evidence type="ECO:0000313" key="17">
    <source>
        <dbReference type="EMBL" id="GAB1285649.1"/>
    </source>
</evidence>
<evidence type="ECO:0000256" key="14">
    <source>
        <dbReference type="SAM" id="MobiDB-lite"/>
    </source>
</evidence>
<evidence type="ECO:0000256" key="3">
    <source>
        <dbReference type="ARBA" id="ARBA00023015"/>
    </source>
</evidence>
<comment type="subcellular location">
    <subcellularLocation>
        <location evidence="1 11 12">Nucleus</location>
    </subcellularLocation>
</comment>
<feature type="domain" description="Homeobox" evidence="15">
    <location>
        <begin position="383"/>
        <end position="443"/>
    </location>
</feature>
<dbReference type="Proteomes" id="UP001623349">
    <property type="component" value="Unassembled WGS sequence"/>
</dbReference>
<keyword evidence="4 11" id="KW-0238">DNA-binding</keyword>
<evidence type="ECO:0000256" key="5">
    <source>
        <dbReference type="ARBA" id="ARBA00023155"/>
    </source>
</evidence>
<accession>A0ABQ0EES3</accession>
<feature type="region of interest" description="Disordered" evidence="14">
    <location>
        <begin position="72"/>
        <end position="100"/>
    </location>
</feature>
<dbReference type="SUPFAM" id="SSF46689">
    <property type="entry name" value="Homeodomain-like"/>
    <property type="match status" value="1"/>
</dbReference>
<dbReference type="EMBL" id="BAAFST010000001">
    <property type="protein sequence ID" value="GAB1285649.1"/>
    <property type="molecule type" value="Genomic_DNA"/>
</dbReference>
<dbReference type="InterPro" id="IPR000327">
    <property type="entry name" value="POU_dom"/>
</dbReference>
<organism evidence="17 18">
    <name type="scientific">Apodemus speciosus</name>
    <name type="common">Large Japanese field mouse</name>
    <dbReference type="NCBI Taxonomy" id="105296"/>
    <lineage>
        <taxon>Eukaryota</taxon>
        <taxon>Metazoa</taxon>
        <taxon>Chordata</taxon>
        <taxon>Craniata</taxon>
        <taxon>Vertebrata</taxon>
        <taxon>Euteleostomi</taxon>
        <taxon>Mammalia</taxon>
        <taxon>Eutheria</taxon>
        <taxon>Euarchontoglires</taxon>
        <taxon>Glires</taxon>
        <taxon>Rodentia</taxon>
        <taxon>Myomorpha</taxon>
        <taxon>Muroidea</taxon>
        <taxon>Muridae</taxon>
        <taxon>Murinae</taxon>
        <taxon>Apodemus</taxon>
    </lineage>
</organism>
<feature type="DNA-binding region" description="Homeobox" evidence="11">
    <location>
        <begin position="385"/>
        <end position="444"/>
    </location>
</feature>
<evidence type="ECO:0000256" key="12">
    <source>
        <dbReference type="RuleBase" id="RU000682"/>
    </source>
</evidence>
<dbReference type="PROSITE" id="PS00035">
    <property type="entry name" value="POU_1"/>
    <property type="match status" value="1"/>
</dbReference>
<keyword evidence="6" id="KW-0010">Activator</keyword>
<feature type="domain" description="POU-specific" evidence="16">
    <location>
        <begin position="284"/>
        <end position="358"/>
    </location>
</feature>
<dbReference type="SMART" id="SM00389">
    <property type="entry name" value="HOX"/>
    <property type="match status" value="1"/>
</dbReference>
<protein>
    <recommendedName>
        <fullName evidence="13">POU domain protein</fullName>
    </recommendedName>
</protein>